<dbReference type="RefSeq" id="WP_038154855.1">
    <property type="nucleotide sequence ID" value="NZ_JMTB01000044.1"/>
</dbReference>
<feature type="transmembrane region" description="Helical" evidence="8">
    <location>
        <begin position="313"/>
        <end position="332"/>
    </location>
</feature>
<comment type="subcellular location">
    <subcellularLocation>
        <location evidence="8">Cell inner membrane</location>
        <topology evidence="8">Multi-pass membrane protein</topology>
    </subcellularLocation>
    <subcellularLocation>
        <location evidence="1">Cell membrane</location>
        <topology evidence="1">Multi-pass membrane protein</topology>
    </subcellularLocation>
</comment>
<feature type="transmembrane region" description="Helical" evidence="8">
    <location>
        <begin position="253"/>
        <end position="272"/>
    </location>
</feature>
<dbReference type="OrthoDB" id="9814303at2"/>
<dbReference type="NCBIfam" id="NF008314">
    <property type="entry name" value="PRK11102.1"/>
    <property type="match status" value="1"/>
</dbReference>
<reference evidence="11" key="1">
    <citation type="submission" date="2014-05" db="EMBL/GenBank/DDBJ databases">
        <title>ATOL: Assembling a taxonomically balanced genome-scale reconstruction of the evolutionary history of the Enterobacteriaceae.</title>
        <authorList>
            <person name="Plunkett G. III"/>
            <person name="Neeno-Eckwall E.C."/>
            <person name="Glasner J.D."/>
            <person name="Perna N.T."/>
        </authorList>
    </citation>
    <scope>NUCLEOTIDE SEQUENCE [LARGE SCALE GENOMIC DNA]</scope>
    <source>
        <strain evidence="11">ATCC 49490</strain>
    </source>
</reference>
<evidence type="ECO:0000313" key="11">
    <source>
        <dbReference type="Proteomes" id="UP000028630"/>
    </source>
</evidence>
<sequence>MTFRQNSSLGIVFILGLLAMLMPLSIDMYLPALPVISSQFGVPAGSAQMTLSTYILGFALGQLLYGPMADSIGRKPVILGGTLVFAAAAVACALSQTIDQLIIMRFFHGLAAAAASVVINALMRDIYPKEEFSRMMSFVMLVTTIAPLVAPMVGGAVLVWFSWHAIFWILAVAALLASVMVFFFIHETLPVGRRQKFHIRTTIGNFAALFRHKRVLSYMLASGFSFAGMFSFLSAGPFVYIELNHVSPQHFGYYFALNIVFLFIMTIINGRFVRRAGALNMFRAGLWIQFVMALWMVACALLGVGFWALVLGVAVFVGCVAMVSSNAMAVILDEFPHMAGTASSLAGTFRFGIGAIVGAVLSLATFTTGWPMLISIIFCASCSLLFFLYASRPRKNLH</sequence>
<keyword evidence="7 8" id="KW-0472">Membrane</keyword>
<feature type="transmembrane region" description="Helical" evidence="8">
    <location>
        <begin position="284"/>
        <end position="307"/>
    </location>
</feature>
<dbReference type="InterPro" id="IPR001958">
    <property type="entry name" value="Tet-R_TetA/multi-R_MdtG-like"/>
</dbReference>
<feature type="transmembrane region" description="Helical" evidence="8">
    <location>
        <begin position="344"/>
        <end position="364"/>
    </location>
</feature>
<dbReference type="eggNOG" id="COG2814">
    <property type="taxonomic scope" value="Bacteria"/>
</dbReference>
<dbReference type="NCBIfam" id="TIGR00710">
    <property type="entry name" value="efflux_Bcr_CflA"/>
    <property type="match status" value="1"/>
</dbReference>
<keyword evidence="5 8" id="KW-0812">Transmembrane</keyword>
<dbReference type="PANTHER" id="PTHR23502">
    <property type="entry name" value="MAJOR FACILITATOR SUPERFAMILY"/>
    <property type="match status" value="1"/>
</dbReference>
<dbReference type="InterPro" id="IPR020846">
    <property type="entry name" value="MFS_dom"/>
</dbReference>
<evidence type="ECO:0000256" key="5">
    <source>
        <dbReference type="ARBA" id="ARBA00022692"/>
    </source>
</evidence>
<feature type="transmembrane region" description="Helical" evidence="8">
    <location>
        <begin position="135"/>
        <end position="160"/>
    </location>
</feature>
<evidence type="ECO:0000259" key="9">
    <source>
        <dbReference type="PROSITE" id="PS50850"/>
    </source>
</evidence>
<dbReference type="Pfam" id="PF07690">
    <property type="entry name" value="MFS_1"/>
    <property type="match status" value="1"/>
</dbReference>
<protein>
    <recommendedName>
        <fullName evidence="8">Bcr/CflA family efflux transporter</fullName>
    </recommendedName>
</protein>
<dbReference type="EMBL" id="JMTB01000044">
    <property type="protein sequence ID" value="KFC08992.1"/>
    <property type="molecule type" value="Genomic_DNA"/>
</dbReference>
<feature type="transmembrane region" description="Helical" evidence="8">
    <location>
        <begin position="77"/>
        <end position="96"/>
    </location>
</feature>
<evidence type="ECO:0000256" key="3">
    <source>
        <dbReference type="ARBA" id="ARBA00022448"/>
    </source>
</evidence>
<keyword evidence="4" id="KW-1003">Cell membrane</keyword>
<keyword evidence="6 8" id="KW-1133">Transmembrane helix</keyword>
<evidence type="ECO:0000256" key="4">
    <source>
        <dbReference type="ARBA" id="ARBA00022475"/>
    </source>
</evidence>
<gene>
    <name evidence="10" type="primary">bcr</name>
    <name evidence="10" type="ORF">GTGU_01183</name>
</gene>
<feature type="transmembrane region" description="Helical" evidence="8">
    <location>
        <begin position="46"/>
        <end position="65"/>
    </location>
</feature>
<keyword evidence="3 8" id="KW-0813">Transport</keyword>
<evidence type="ECO:0000256" key="6">
    <source>
        <dbReference type="ARBA" id="ARBA00022989"/>
    </source>
</evidence>
<feature type="transmembrane region" description="Helical" evidence="8">
    <location>
        <begin position="370"/>
        <end position="390"/>
    </location>
</feature>
<name>A0A085AFJ7_9ENTR</name>
<dbReference type="GO" id="GO:0042910">
    <property type="term" value="F:xenobiotic transmembrane transporter activity"/>
    <property type="evidence" value="ECO:0007669"/>
    <property type="project" value="InterPro"/>
</dbReference>
<feature type="transmembrane region" description="Helical" evidence="8">
    <location>
        <begin position="102"/>
        <end position="123"/>
    </location>
</feature>
<feature type="domain" description="Major facilitator superfamily (MFS) profile" evidence="9">
    <location>
        <begin position="11"/>
        <end position="394"/>
    </location>
</feature>
<dbReference type="GO" id="GO:0005886">
    <property type="term" value="C:plasma membrane"/>
    <property type="evidence" value="ECO:0007669"/>
    <property type="project" value="UniProtKB-SubCell"/>
</dbReference>
<evidence type="ECO:0000256" key="7">
    <source>
        <dbReference type="ARBA" id="ARBA00023136"/>
    </source>
</evidence>
<dbReference type="InterPro" id="IPR011701">
    <property type="entry name" value="MFS"/>
</dbReference>
<keyword evidence="8" id="KW-0997">Cell inner membrane</keyword>
<dbReference type="Gene3D" id="1.20.1720.10">
    <property type="entry name" value="Multidrug resistance protein D"/>
    <property type="match status" value="1"/>
</dbReference>
<keyword evidence="11" id="KW-1185">Reference proteome</keyword>
<comment type="caution">
    <text evidence="10">The sequence shown here is derived from an EMBL/GenBank/DDBJ whole genome shotgun (WGS) entry which is preliminary data.</text>
</comment>
<dbReference type="GO" id="GO:1990961">
    <property type="term" value="P:xenobiotic detoxification by transmembrane export across the plasma membrane"/>
    <property type="evidence" value="ECO:0007669"/>
    <property type="project" value="InterPro"/>
</dbReference>
<dbReference type="SUPFAM" id="SSF103473">
    <property type="entry name" value="MFS general substrate transporter"/>
    <property type="match status" value="1"/>
</dbReference>
<evidence type="ECO:0000256" key="8">
    <source>
        <dbReference type="RuleBase" id="RU365088"/>
    </source>
</evidence>
<dbReference type="PANTHER" id="PTHR23502:SF132">
    <property type="entry name" value="POLYAMINE TRANSPORTER 2-RELATED"/>
    <property type="match status" value="1"/>
</dbReference>
<dbReference type="FunFam" id="1.20.1720.10:FF:000005">
    <property type="entry name" value="Bcr/CflA family efflux transporter"/>
    <property type="match status" value="1"/>
</dbReference>
<dbReference type="Proteomes" id="UP000028630">
    <property type="component" value="Unassembled WGS sequence"/>
</dbReference>
<proteinExistence type="inferred from homology"/>
<feature type="transmembrane region" description="Helical" evidence="8">
    <location>
        <begin position="7"/>
        <end position="26"/>
    </location>
</feature>
<evidence type="ECO:0000256" key="1">
    <source>
        <dbReference type="ARBA" id="ARBA00004651"/>
    </source>
</evidence>
<dbReference type="AlphaFoldDB" id="A0A085AFJ7"/>
<dbReference type="NCBIfam" id="TIGR00880">
    <property type="entry name" value="2_A_01_02"/>
    <property type="match status" value="1"/>
</dbReference>
<dbReference type="InterPro" id="IPR004812">
    <property type="entry name" value="Efflux_drug-R_Bcr/CmlA"/>
</dbReference>
<dbReference type="GO" id="GO:0015385">
    <property type="term" value="F:sodium:proton antiporter activity"/>
    <property type="evidence" value="ECO:0007669"/>
    <property type="project" value="TreeGrafter"/>
</dbReference>
<accession>A0A085AFJ7</accession>
<comment type="similarity">
    <text evidence="2 8">Belongs to the major facilitator superfamily. Bcr/CmlA family.</text>
</comment>
<evidence type="ECO:0000256" key="2">
    <source>
        <dbReference type="ARBA" id="ARBA00006236"/>
    </source>
</evidence>
<feature type="transmembrane region" description="Helical" evidence="8">
    <location>
        <begin position="215"/>
        <end position="241"/>
    </location>
</feature>
<dbReference type="PROSITE" id="PS50850">
    <property type="entry name" value="MFS"/>
    <property type="match status" value="1"/>
</dbReference>
<dbReference type="CDD" id="cd17320">
    <property type="entry name" value="MFS_MdfA_MDR_like"/>
    <property type="match status" value="1"/>
</dbReference>
<feature type="transmembrane region" description="Helical" evidence="8">
    <location>
        <begin position="166"/>
        <end position="185"/>
    </location>
</feature>
<evidence type="ECO:0000313" key="10">
    <source>
        <dbReference type="EMBL" id="KFC08992.1"/>
    </source>
</evidence>
<organism evidence="10 11">
    <name type="scientific">Trabulsiella guamensis ATCC 49490</name>
    <dbReference type="NCBI Taxonomy" id="1005994"/>
    <lineage>
        <taxon>Bacteria</taxon>
        <taxon>Pseudomonadati</taxon>
        <taxon>Pseudomonadota</taxon>
        <taxon>Gammaproteobacteria</taxon>
        <taxon>Enterobacterales</taxon>
        <taxon>Enterobacteriaceae</taxon>
        <taxon>Trabulsiella</taxon>
    </lineage>
</organism>
<dbReference type="InterPro" id="IPR036259">
    <property type="entry name" value="MFS_trans_sf"/>
</dbReference>